<proteinExistence type="predicted"/>
<feature type="region of interest" description="Disordered" evidence="1">
    <location>
        <begin position="461"/>
        <end position="567"/>
    </location>
</feature>
<protein>
    <submittedName>
        <fullName evidence="2">Pal1 cell morphology</fullName>
    </submittedName>
</protein>
<dbReference type="AlphaFoldDB" id="A0A162MEY6"/>
<dbReference type="EMBL" id="AZHD01000020">
    <property type="protein sequence ID" value="OAA55230.1"/>
    <property type="molecule type" value="Genomic_DNA"/>
</dbReference>
<dbReference type="InterPro" id="IPR013226">
    <property type="entry name" value="Pal1"/>
</dbReference>
<dbReference type="Proteomes" id="UP000076874">
    <property type="component" value="Unassembled WGS sequence"/>
</dbReference>
<name>A0A162MEY6_9HYPO</name>
<dbReference type="GO" id="GO:0005737">
    <property type="term" value="C:cytoplasm"/>
    <property type="evidence" value="ECO:0007669"/>
    <property type="project" value="TreeGrafter"/>
</dbReference>
<feature type="compositionally biased region" description="Polar residues" evidence="1">
    <location>
        <begin position="282"/>
        <end position="308"/>
    </location>
</feature>
<feature type="compositionally biased region" description="Basic residues" evidence="1">
    <location>
        <begin position="320"/>
        <end position="330"/>
    </location>
</feature>
<dbReference type="Pfam" id="PF08316">
    <property type="entry name" value="Pal1"/>
    <property type="match status" value="1"/>
</dbReference>
<feature type="compositionally biased region" description="Polar residues" evidence="1">
    <location>
        <begin position="514"/>
        <end position="528"/>
    </location>
</feature>
<feature type="region of interest" description="Disordered" evidence="1">
    <location>
        <begin position="282"/>
        <end position="337"/>
    </location>
</feature>
<dbReference type="PANTHER" id="PTHR28307">
    <property type="entry name" value="PROTEIN PAL1"/>
    <property type="match status" value="1"/>
</dbReference>
<feature type="compositionally biased region" description="Polar residues" evidence="1">
    <location>
        <begin position="179"/>
        <end position="195"/>
    </location>
</feature>
<feature type="region of interest" description="Disordered" evidence="1">
    <location>
        <begin position="64"/>
        <end position="99"/>
    </location>
</feature>
<dbReference type="OrthoDB" id="5389892at2759"/>
<feature type="compositionally biased region" description="Polar residues" evidence="1">
    <location>
        <begin position="156"/>
        <end position="169"/>
    </location>
</feature>
<sequence>MSTTYNARDEANSIPGCPFGFPAQRYILDPLTAPEPSQLDGPGSSFFNPRRSLSLNYKLEDIPIHPQRRHSSYPTPPRLISPPRPAVPIYHPKPLSPGRRHSYLPPTEWVPAEVVLGRSQSLTTSSQRPSFLGRSQSLTSSIQWPNFADFALPDPDSSNKIKGSASQDKQGVHHDTQRGQKTQNVQPAQITQSGQGKPEAPDPRDAQSSQKPRSVATTSSIGPDPKPEKAASSPRPDKVRVGRKPPQTHYTQGTAEILSEILSDKTSSFINRIFPLRDSATSADNTVPTLRRTGSLTQKLADNMSSYGASERTGPDRRPSERKHHSRKSSRPYTDTIDSLDRVGGLYHHGGPFDATLAAVNKHKKTSPLEAVKDTNMEALKATPREYIEDSLRKHVPLQGTATIPPGMPDMNGNIMRYREGADLMRESDAPGGAYRRWDFIPYDPEDLKGKGEPSYTIEKAFKEKEPSRRARRHSSSFGHGTTTVAYEMQNRTNQPPPVPPKDAGVSVRRRSFSHATTSGASPWMSTSDRLDPKGSSFGRGGLGRSDSTSKRITDGIKRRFGSLRRK</sequence>
<evidence type="ECO:0000313" key="2">
    <source>
        <dbReference type="EMBL" id="OAA55230.1"/>
    </source>
</evidence>
<evidence type="ECO:0000256" key="1">
    <source>
        <dbReference type="SAM" id="MobiDB-lite"/>
    </source>
</evidence>
<reference evidence="2 3" key="1">
    <citation type="journal article" date="2016" name="Genome Biol. Evol.">
        <title>Divergent and convergent evolution of fungal pathogenicity.</title>
        <authorList>
            <person name="Shang Y."/>
            <person name="Xiao G."/>
            <person name="Zheng P."/>
            <person name="Cen K."/>
            <person name="Zhan S."/>
            <person name="Wang C."/>
        </authorList>
    </citation>
    <scope>NUCLEOTIDE SEQUENCE [LARGE SCALE GENOMIC DNA]</scope>
    <source>
        <strain evidence="2 3">RCEF 264</strain>
    </source>
</reference>
<feature type="compositionally biased region" description="Pro residues" evidence="1">
    <location>
        <begin position="74"/>
        <end position="86"/>
    </location>
</feature>
<evidence type="ECO:0000313" key="3">
    <source>
        <dbReference type="Proteomes" id="UP000076874"/>
    </source>
</evidence>
<comment type="caution">
    <text evidence="2">The sequence shown here is derived from an EMBL/GenBank/DDBJ whole genome shotgun (WGS) entry which is preliminary data.</text>
</comment>
<feature type="compositionally biased region" description="Polar residues" evidence="1">
    <location>
        <begin position="476"/>
        <end position="494"/>
    </location>
</feature>
<feature type="compositionally biased region" description="Basic and acidic residues" evidence="1">
    <location>
        <begin position="225"/>
        <end position="240"/>
    </location>
</feature>
<feature type="region of interest" description="Disordered" evidence="1">
    <location>
        <begin position="149"/>
        <end position="253"/>
    </location>
</feature>
<feature type="compositionally biased region" description="Basic and acidic residues" evidence="1">
    <location>
        <begin position="548"/>
        <end position="558"/>
    </location>
</feature>
<keyword evidence="3" id="KW-1185">Reference proteome</keyword>
<organism evidence="2 3">
    <name type="scientific">Niveomyces insectorum RCEF 264</name>
    <dbReference type="NCBI Taxonomy" id="1081102"/>
    <lineage>
        <taxon>Eukaryota</taxon>
        <taxon>Fungi</taxon>
        <taxon>Dikarya</taxon>
        <taxon>Ascomycota</taxon>
        <taxon>Pezizomycotina</taxon>
        <taxon>Sordariomycetes</taxon>
        <taxon>Hypocreomycetidae</taxon>
        <taxon>Hypocreales</taxon>
        <taxon>Cordycipitaceae</taxon>
        <taxon>Niveomyces</taxon>
    </lineage>
</organism>
<accession>A0A162MEY6</accession>
<feature type="compositionally biased region" description="Polar residues" evidence="1">
    <location>
        <begin position="206"/>
        <end position="221"/>
    </location>
</feature>
<gene>
    <name evidence="2" type="ORF">SPI_08325</name>
</gene>
<dbReference type="PANTHER" id="PTHR28307:SF1">
    <property type="entry name" value="PAL1 CELL MORPHOLOGY PROTEIN"/>
    <property type="match status" value="1"/>
</dbReference>